<organism evidence="2 3">
    <name type="scientific">Folsomia candida</name>
    <name type="common">Springtail</name>
    <dbReference type="NCBI Taxonomy" id="158441"/>
    <lineage>
        <taxon>Eukaryota</taxon>
        <taxon>Metazoa</taxon>
        <taxon>Ecdysozoa</taxon>
        <taxon>Arthropoda</taxon>
        <taxon>Hexapoda</taxon>
        <taxon>Collembola</taxon>
        <taxon>Entomobryomorpha</taxon>
        <taxon>Isotomoidea</taxon>
        <taxon>Isotomidae</taxon>
        <taxon>Proisotominae</taxon>
        <taxon>Folsomia</taxon>
    </lineage>
</organism>
<dbReference type="Proteomes" id="UP000198287">
    <property type="component" value="Unassembled WGS sequence"/>
</dbReference>
<dbReference type="EMBL" id="LNIX01000056">
    <property type="protein sequence ID" value="OXA37460.1"/>
    <property type="molecule type" value="Genomic_DNA"/>
</dbReference>
<comment type="caution">
    <text evidence="2">The sequence shown here is derived from an EMBL/GenBank/DDBJ whole genome shotgun (WGS) entry which is preliminary data.</text>
</comment>
<evidence type="ECO:0000313" key="3">
    <source>
        <dbReference type="Proteomes" id="UP000198287"/>
    </source>
</evidence>
<keyword evidence="3" id="KW-1185">Reference proteome</keyword>
<proteinExistence type="predicted"/>
<sequence length="483" mass="56109">MTDYNRIDNIVPYCVNTRDGTTKLDWLRTSPRFSNVSQNSERILMKILFEDFNSTMEFNYYGICTTSTSHNYSFLENITAIEHEVDWRGIKEDASPAIVIGADYNLELRLRTVSFGFLSCSKKRVPASTLDRLFHVFQLEVWIVTMFSLIIIGAIIHFTSNLANRSLMTVYINAYALLIEQNAPVATNYKKQAHLYFICGPWILMMLIITNSIRGDNVTNTVSPLSLAPFETFTQLMDAGFEFLDKLVSVKDRGMQHLSLGRFVARQKALFSANMDSNWLEWKKMESLVKQRMDLYEEELYTGILIQPFKTSTRYKNFTCNKLAYLGYLHELRQSQLHMEKKRGENNEYFLGKEVMVSHGTGWRLENVANPLINPRIRHLSESGIVARWLFFEKRAEEFKKYDRNSSVSKGPAALQMRGNLAELFIIFLIVFTTSIIVLLIEYALATLIVLSYDCMYYKFRYVVSFLFNAAYELYMALIRLFK</sequence>
<feature type="transmembrane region" description="Helical" evidence="1">
    <location>
        <begin position="462"/>
        <end position="482"/>
    </location>
</feature>
<gene>
    <name evidence="2" type="ORF">Fcan01_27751</name>
</gene>
<feature type="transmembrane region" description="Helical" evidence="1">
    <location>
        <begin position="133"/>
        <end position="158"/>
    </location>
</feature>
<dbReference type="AlphaFoldDB" id="A0A226CXF3"/>
<keyword evidence="1" id="KW-0472">Membrane</keyword>
<feature type="transmembrane region" description="Helical" evidence="1">
    <location>
        <begin position="424"/>
        <end position="450"/>
    </location>
</feature>
<accession>A0A226CXF3</accession>
<keyword evidence="1" id="KW-1133">Transmembrane helix</keyword>
<dbReference type="OrthoDB" id="2401965at2759"/>
<keyword evidence="1" id="KW-0812">Transmembrane</keyword>
<evidence type="ECO:0000313" key="2">
    <source>
        <dbReference type="EMBL" id="OXA37460.1"/>
    </source>
</evidence>
<reference evidence="2 3" key="1">
    <citation type="submission" date="2015-12" db="EMBL/GenBank/DDBJ databases">
        <title>The genome of Folsomia candida.</title>
        <authorList>
            <person name="Faddeeva A."/>
            <person name="Derks M.F."/>
            <person name="Anvar Y."/>
            <person name="Smit S."/>
            <person name="Van Straalen N."/>
            <person name="Roelofs D."/>
        </authorList>
    </citation>
    <scope>NUCLEOTIDE SEQUENCE [LARGE SCALE GENOMIC DNA]</scope>
    <source>
        <strain evidence="2 3">VU population</strain>
        <tissue evidence="2">Whole body</tissue>
    </source>
</reference>
<feature type="transmembrane region" description="Helical" evidence="1">
    <location>
        <begin position="193"/>
        <end position="213"/>
    </location>
</feature>
<evidence type="ECO:0000256" key="1">
    <source>
        <dbReference type="SAM" id="Phobius"/>
    </source>
</evidence>
<name>A0A226CXF3_FOLCA</name>
<protein>
    <submittedName>
        <fullName evidence="2">Uncharacterized protein</fullName>
    </submittedName>
</protein>